<dbReference type="AlphaFoldDB" id="I2H8U3"/>
<reference evidence="3 4" key="1">
    <citation type="journal article" date="2011" name="Proc. Natl. Acad. Sci. U.S.A.">
        <title>Evolutionary erosion of yeast sex chromosomes by mating-type switching accidents.</title>
        <authorList>
            <person name="Gordon J.L."/>
            <person name="Armisen D."/>
            <person name="Proux-Wera E."/>
            <person name="Oheigeartaigh S.S."/>
            <person name="Byrne K.P."/>
            <person name="Wolfe K.H."/>
        </authorList>
    </citation>
    <scope>NUCLEOTIDE SEQUENCE [LARGE SCALE GENOMIC DNA]</scope>
    <source>
        <strain evidence="4">ATCC 34711 / CBS 6284 / DSM 70876 / NBRC 10599 / NRRL Y-10934 / UCD 77-7</strain>
    </source>
</reference>
<dbReference type="RefSeq" id="XP_004182314.1">
    <property type="nucleotide sequence ID" value="XM_004182266.1"/>
</dbReference>
<dbReference type="KEGG" id="tbl:TBLA_0I01350"/>
<dbReference type="Pfam" id="PF00622">
    <property type="entry name" value="SPRY"/>
    <property type="match status" value="1"/>
</dbReference>
<accession>I2H8U3</accession>
<dbReference type="InterPro" id="IPR043136">
    <property type="entry name" value="B30.2/SPRY_sf"/>
</dbReference>
<keyword evidence="1" id="KW-0812">Transmembrane</keyword>
<protein>
    <recommendedName>
        <fullName evidence="2">B30.2/SPRY domain-containing protein</fullName>
    </recommendedName>
</protein>
<dbReference type="OrthoDB" id="258495at2759"/>
<dbReference type="Gene3D" id="2.60.120.920">
    <property type="match status" value="1"/>
</dbReference>
<keyword evidence="1" id="KW-1133">Transmembrane helix</keyword>
<dbReference type="STRING" id="1071380.I2H8U3"/>
<dbReference type="InterPro" id="IPR001870">
    <property type="entry name" value="B30.2/SPRY"/>
</dbReference>
<keyword evidence="4" id="KW-1185">Reference proteome</keyword>
<organism evidence="3 4">
    <name type="scientific">Henningerozyma blattae (strain ATCC 34711 / CBS 6284 / DSM 70876 / NBRC 10599 / NRRL Y-10934 / UCD 77-7)</name>
    <name type="common">Yeast</name>
    <name type="synonym">Tetrapisispora blattae</name>
    <dbReference type="NCBI Taxonomy" id="1071380"/>
    <lineage>
        <taxon>Eukaryota</taxon>
        <taxon>Fungi</taxon>
        <taxon>Dikarya</taxon>
        <taxon>Ascomycota</taxon>
        <taxon>Saccharomycotina</taxon>
        <taxon>Saccharomycetes</taxon>
        <taxon>Saccharomycetales</taxon>
        <taxon>Saccharomycetaceae</taxon>
        <taxon>Henningerozyma</taxon>
    </lineage>
</organism>
<feature type="domain" description="B30.2/SPRY" evidence="2">
    <location>
        <begin position="219"/>
        <end position="419"/>
    </location>
</feature>
<evidence type="ECO:0000313" key="3">
    <source>
        <dbReference type="EMBL" id="CCH62795.1"/>
    </source>
</evidence>
<gene>
    <name evidence="3" type="primary">TBLA0I01350</name>
    <name evidence="3" type="ORF">TBLA_0I01350</name>
</gene>
<name>I2H8U3_HENB6</name>
<dbReference type="Proteomes" id="UP000002866">
    <property type="component" value="Chromosome 9"/>
</dbReference>
<dbReference type="EMBL" id="HE806324">
    <property type="protein sequence ID" value="CCH62795.1"/>
    <property type="molecule type" value="Genomic_DNA"/>
</dbReference>
<dbReference type="InParanoid" id="I2H8U3"/>
<dbReference type="InterPro" id="IPR013320">
    <property type="entry name" value="ConA-like_dom_sf"/>
</dbReference>
<keyword evidence="1" id="KW-0472">Membrane</keyword>
<dbReference type="PROSITE" id="PS50188">
    <property type="entry name" value="B302_SPRY"/>
    <property type="match status" value="1"/>
</dbReference>
<feature type="transmembrane region" description="Helical" evidence="1">
    <location>
        <begin position="82"/>
        <end position="106"/>
    </location>
</feature>
<evidence type="ECO:0000313" key="4">
    <source>
        <dbReference type="Proteomes" id="UP000002866"/>
    </source>
</evidence>
<dbReference type="eggNOG" id="KOG1477">
    <property type="taxonomic scope" value="Eukaryota"/>
</dbReference>
<sequence length="676" mass="76851">MLLPETFLKELDPNHTANVKRDVTINDYFIANDANSDDPTFTLDLSSLQALLDNMQTKHESEATEGTTNIYIKQNNETTHSYIFPPSFVLLAIFGFLVIVFISSYFKSIEEEEYEQDDDYDYDDDEEEEDAELMRNTRANKYLRLIKMQRKYCPNEDGFLLNGDFNHPSILRMTDPKLRDKRFKKLSVFEKQLYNHCTEFQSKFGPSLKEFGSTLSYADLIKIRDRGLESYFFLPSVNDNIDEMGNFNPSFLINDKLNVSFTKYNRSSSTILNYPVPFNNKKVVYFEVKIYKFPKDSNTIFSIGLMTSPYPYFMIPGRANYSIGYESTGKLFRNNPLGDSSKILPELQEGDTVGFGFKYSTGTIFITHNGNKVLDVAENINLDLYIGIGAINTTLFSSVTSNQFSVSKEKKIELDNESSSSESLIDRIPISKNKKNPSFISSSDVVQLHLNIGQRGYVYPKANAKKYSFGSKHGEIGAPPNYDDALTGHDRLINVCGSNSNYSTLPSTDAIRNIPLPPRYSMENFELNTLSCIDHDEIENDNDTTTIVGQDYEDTHNNDSVSNDVYIGCSSTQPSIDNDIDEVNENIINDCSSQETCIDDTRNEEQDYHKLRHGSNLSDEYLLNQSSVESVNINGLDGPIEERSLLDLPSDTLLPQLINEEIETETKKKKIKKSKK</sequence>
<dbReference type="SMART" id="SM00449">
    <property type="entry name" value="SPRY"/>
    <property type="match status" value="1"/>
</dbReference>
<evidence type="ECO:0000259" key="2">
    <source>
        <dbReference type="PROSITE" id="PS50188"/>
    </source>
</evidence>
<dbReference type="SUPFAM" id="SSF49899">
    <property type="entry name" value="Concanavalin A-like lectins/glucanases"/>
    <property type="match status" value="1"/>
</dbReference>
<dbReference type="InterPro" id="IPR003877">
    <property type="entry name" value="SPRY_dom"/>
</dbReference>
<evidence type="ECO:0000256" key="1">
    <source>
        <dbReference type="SAM" id="Phobius"/>
    </source>
</evidence>
<dbReference type="HOGENOM" id="CLU_026177_0_0_1"/>
<dbReference type="GeneID" id="14497973"/>
<proteinExistence type="predicted"/>